<dbReference type="PIRSF" id="PIRSF037677">
    <property type="entry name" value="DNA_mis_repair_Msh6"/>
    <property type="match status" value="1"/>
</dbReference>
<evidence type="ECO:0000256" key="3">
    <source>
        <dbReference type="ARBA" id="ARBA00022741"/>
    </source>
</evidence>
<evidence type="ECO:0000256" key="2">
    <source>
        <dbReference type="ARBA" id="ARBA00021982"/>
    </source>
</evidence>
<keyword evidence="3 10" id="KW-0547">Nucleotide-binding</keyword>
<dbReference type="SUPFAM" id="SSF48334">
    <property type="entry name" value="DNA repair protein MutS, domain III"/>
    <property type="match status" value="1"/>
</dbReference>
<evidence type="ECO:0000256" key="5">
    <source>
        <dbReference type="ARBA" id="ARBA00022840"/>
    </source>
</evidence>
<dbReference type="SUPFAM" id="SSF55271">
    <property type="entry name" value="DNA repair protein MutS, domain I"/>
    <property type="match status" value="1"/>
</dbReference>
<dbReference type="AlphaFoldDB" id="A0A9D2P188"/>
<dbReference type="InterPro" id="IPR005748">
    <property type="entry name" value="DNA_mismatch_repair_MutS"/>
</dbReference>
<dbReference type="HAMAP" id="MF_00096">
    <property type="entry name" value="MutS"/>
    <property type="match status" value="1"/>
</dbReference>
<proteinExistence type="inferred from homology"/>
<dbReference type="SUPFAM" id="SSF52540">
    <property type="entry name" value="P-loop containing nucleoside triphosphate hydrolases"/>
    <property type="match status" value="1"/>
</dbReference>
<dbReference type="Pfam" id="PF05188">
    <property type="entry name" value="MutS_II"/>
    <property type="match status" value="1"/>
</dbReference>
<dbReference type="GO" id="GO:0005524">
    <property type="term" value="F:ATP binding"/>
    <property type="evidence" value="ECO:0007669"/>
    <property type="project" value="UniProtKB-UniRule"/>
</dbReference>
<dbReference type="Gene3D" id="1.10.1420.10">
    <property type="match status" value="2"/>
</dbReference>
<feature type="domain" description="DNA mismatch repair proteins mutS family" evidence="11">
    <location>
        <begin position="664"/>
        <end position="680"/>
    </location>
</feature>
<evidence type="ECO:0000313" key="13">
    <source>
        <dbReference type="Proteomes" id="UP000823882"/>
    </source>
</evidence>
<reference evidence="12" key="1">
    <citation type="journal article" date="2021" name="PeerJ">
        <title>Extensive microbial diversity within the chicken gut microbiome revealed by metagenomics and culture.</title>
        <authorList>
            <person name="Gilroy R."/>
            <person name="Ravi A."/>
            <person name="Getino M."/>
            <person name="Pursley I."/>
            <person name="Horton D.L."/>
            <person name="Alikhan N.F."/>
            <person name="Baker D."/>
            <person name="Gharbi K."/>
            <person name="Hall N."/>
            <person name="Watson M."/>
            <person name="Adriaenssens E.M."/>
            <person name="Foster-Nyarko E."/>
            <person name="Jarju S."/>
            <person name="Secka A."/>
            <person name="Antonio M."/>
            <person name="Oren A."/>
            <person name="Chaudhuri R.R."/>
            <person name="La Ragione R."/>
            <person name="Hildebrand F."/>
            <person name="Pallen M.J."/>
        </authorList>
    </citation>
    <scope>NUCLEOTIDE SEQUENCE</scope>
    <source>
        <strain evidence="12">CHK186-1790</strain>
    </source>
</reference>
<evidence type="ECO:0000256" key="9">
    <source>
        <dbReference type="NCBIfam" id="TIGR01070"/>
    </source>
</evidence>
<evidence type="ECO:0000256" key="8">
    <source>
        <dbReference type="ARBA" id="ARBA00024647"/>
    </source>
</evidence>
<dbReference type="InterPro" id="IPR007696">
    <property type="entry name" value="DNA_mismatch_repair_MutS_core"/>
</dbReference>
<dbReference type="NCBIfam" id="NF003810">
    <property type="entry name" value="PRK05399.1"/>
    <property type="match status" value="1"/>
</dbReference>
<dbReference type="Gene3D" id="6.10.140.430">
    <property type="match status" value="1"/>
</dbReference>
<dbReference type="GO" id="GO:0005829">
    <property type="term" value="C:cytosol"/>
    <property type="evidence" value="ECO:0007669"/>
    <property type="project" value="TreeGrafter"/>
</dbReference>
<evidence type="ECO:0000256" key="7">
    <source>
        <dbReference type="ARBA" id="ARBA00023204"/>
    </source>
</evidence>
<evidence type="ECO:0000256" key="10">
    <source>
        <dbReference type="RuleBase" id="RU003756"/>
    </source>
</evidence>
<evidence type="ECO:0000313" key="12">
    <source>
        <dbReference type="EMBL" id="HJC40578.1"/>
    </source>
</evidence>
<keyword evidence="7 10" id="KW-0234">DNA repair</keyword>
<name>A0A9D2P188_9FIRM</name>
<accession>A0A9D2P188</accession>
<dbReference type="PANTHER" id="PTHR11361">
    <property type="entry name" value="DNA MISMATCH REPAIR PROTEIN MUTS FAMILY MEMBER"/>
    <property type="match status" value="1"/>
</dbReference>
<evidence type="ECO:0000256" key="6">
    <source>
        <dbReference type="ARBA" id="ARBA00023125"/>
    </source>
</evidence>
<dbReference type="InterPro" id="IPR045076">
    <property type="entry name" value="MutS"/>
</dbReference>
<sequence>FNEDAKLASQELDLTLTTRDRNKPKEERTPMCGVPYHSVESYIARLINKGYKVAICEQMEDPALAKGLVDRDIIRIVTPGTLMESSMLEEGRNNFLASLCLDGEGVGVCFCDISTGEVSATALRGKDWMEHLRNELGRYAPREAVLNAAAWEDLELRDFLRTRLECRCEQGREADFAPEAARAAAQKQFRTGLEGLPEGAEAALRACGGLLTYLYETQKTDLSHLTAFHYYQSGEFMELDLTARRNLELTETLRGKEKKGSLLWVLDKTRTAMGGRLIRSWMERPLLSPAQINKRLDAVEELVGDAITRQELAECLREVTDLERLIGRVVYGTAGARDLVALSAGLGKLPRLKKLLSGFRSSLLTVLAEALDDLPELRSLLDRALIEEPPFSVREGGFIKAGYHKDVDYLRDVMTNGKSMVAAIEQSEREKTGIKSLKVGYNKVFGYYIEVSKSNYDLVPDTYIRKQTLVNCERFITQELKDMEHTILSAQDRIVALEYELFCQLREQAAAQVGAIQASAAAAAQVDVLTSFAAVAAAGGYCKPTVDLSDKLDIVEGRHPVVEKVLKDSLFVPNDVHMDGKDNLVYIITGPNMAGKSTYMRQTALMVLMAQMGSFVPAKSAHIGIVDRVFTRVGASDDLSAGQSTFMVEMTEVAELLKNATSKSLLILDEIGRGTSTYDGMSIARAVLEYCADKRRLGCKTLFATHYHELTCLEGQLPGVKNYNVAAKKRKDDVIFLRKIVPGPADQSYGIEVASLAGVPGRVIDRARDILEELEAQGAPAPAPVRPREEDGQVSFLDMGAGEVAQRLRQVDIDTLTPIEAMNLLYELKKKL</sequence>
<dbReference type="InterPro" id="IPR017261">
    <property type="entry name" value="DNA_mismatch_repair_MutS/MSH"/>
</dbReference>
<dbReference type="FunFam" id="1.10.1420.10:FF:000001">
    <property type="entry name" value="DNA mismatch repair protein MutS"/>
    <property type="match status" value="1"/>
</dbReference>
<comment type="similarity">
    <text evidence="1 10">Belongs to the DNA mismatch repair MutS family.</text>
</comment>
<dbReference type="Gene3D" id="3.40.1170.10">
    <property type="entry name" value="DNA repair protein MutS, domain I"/>
    <property type="match status" value="1"/>
</dbReference>
<dbReference type="CDD" id="cd03284">
    <property type="entry name" value="ABC_MutS1"/>
    <property type="match status" value="1"/>
</dbReference>
<dbReference type="Pfam" id="PF05190">
    <property type="entry name" value="MutS_IV"/>
    <property type="match status" value="1"/>
</dbReference>
<dbReference type="GO" id="GO:0006298">
    <property type="term" value="P:mismatch repair"/>
    <property type="evidence" value="ECO:0007669"/>
    <property type="project" value="UniProtKB-UniRule"/>
</dbReference>
<dbReference type="GO" id="GO:0140664">
    <property type="term" value="F:ATP-dependent DNA damage sensor activity"/>
    <property type="evidence" value="ECO:0007669"/>
    <property type="project" value="InterPro"/>
</dbReference>
<dbReference type="InterPro" id="IPR000432">
    <property type="entry name" value="DNA_mismatch_repair_MutS_C"/>
</dbReference>
<dbReference type="Pfam" id="PF01624">
    <property type="entry name" value="MutS_I"/>
    <property type="match status" value="1"/>
</dbReference>
<evidence type="ECO:0000259" key="11">
    <source>
        <dbReference type="PROSITE" id="PS00486"/>
    </source>
</evidence>
<dbReference type="GO" id="GO:0030983">
    <property type="term" value="F:mismatched DNA binding"/>
    <property type="evidence" value="ECO:0007669"/>
    <property type="project" value="InterPro"/>
</dbReference>
<comment type="function">
    <text evidence="8">This protein is involved in the repair of mismatches in DNA. It is possible that it carries out the mismatch recognition step. This protein has a weak ATPase activity.</text>
</comment>
<dbReference type="Gene3D" id="3.30.420.110">
    <property type="entry name" value="MutS, connector domain"/>
    <property type="match status" value="1"/>
</dbReference>
<dbReference type="PANTHER" id="PTHR11361:SF34">
    <property type="entry name" value="DNA MISMATCH REPAIR PROTEIN MSH1, MITOCHONDRIAL"/>
    <property type="match status" value="1"/>
</dbReference>
<reference evidence="12" key="2">
    <citation type="submission" date="2021-04" db="EMBL/GenBank/DDBJ databases">
        <authorList>
            <person name="Gilroy R."/>
        </authorList>
    </citation>
    <scope>NUCLEOTIDE SEQUENCE</scope>
    <source>
        <strain evidence="12">CHK186-1790</strain>
    </source>
</reference>
<dbReference type="SMART" id="SM00533">
    <property type="entry name" value="MUTSd"/>
    <property type="match status" value="1"/>
</dbReference>
<dbReference type="FunFam" id="3.40.50.300:FF:000870">
    <property type="entry name" value="MutS protein homolog 4"/>
    <property type="match status" value="1"/>
</dbReference>
<dbReference type="SMART" id="SM00534">
    <property type="entry name" value="MUTSac"/>
    <property type="match status" value="1"/>
</dbReference>
<dbReference type="InterPro" id="IPR036678">
    <property type="entry name" value="MutS_con_dom_sf"/>
</dbReference>
<protein>
    <recommendedName>
        <fullName evidence="2 9">DNA mismatch repair protein MutS</fullName>
    </recommendedName>
</protein>
<keyword evidence="5" id="KW-0067">ATP-binding</keyword>
<dbReference type="PROSITE" id="PS00486">
    <property type="entry name" value="DNA_MISMATCH_REPAIR_2"/>
    <property type="match status" value="1"/>
</dbReference>
<keyword evidence="6 10" id="KW-0238">DNA-binding</keyword>
<dbReference type="SUPFAM" id="SSF53150">
    <property type="entry name" value="DNA repair protein MutS, domain II"/>
    <property type="match status" value="1"/>
</dbReference>
<dbReference type="Proteomes" id="UP000823882">
    <property type="component" value="Unassembled WGS sequence"/>
</dbReference>
<gene>
    <name evidence="12" type="primary">mutS</name>
    <name evidence="12" type="ORF">H9701_03365</name>
</gene>
<dbReference type="Pfam" id="PF05192">
    <property type="entry name" value="MutS_III"/>
    <property type="match status" value="1"/>
</dbReference>
<comment type="caution">
    <text evidence="12">The sequence shown here is derived from an EMBL/GenBank/DDBJ whole genome shotgun (WGS) entry which is preliminary data.</text>
</comment>
<evidence type="ECO:0000256" key="1">
    <source>
        <dbReference type="ARBA" id="ARBA00006271"/>
    </source>
</evidence>
<dbReference type="InterPro" id="IPR027417">
    <property type="entry name" value="P-loop_NTPase"/>
</dbReference>
<feature type="non-terminal residue" evidence="12">
    <location>
        <position position="1"/>
    </location>
</feature>
<dbReference type="Gene3D" id="3.40.50.300">
    <property type="entry name" value="P-loop containing nucleotide triphosphate hydrolases"/>
    <property type="match status" value="1"/>
</dbReference>
<dbReference type="InterPro" id="IPR036187">
    <property type="entry name" value="DNA_mismatch_repair_MutS_sf"/>
</dbReference>
<evidence type="ECO:0000256" key="4">
    <source>
        <dbReference type="ARBA" id="ARBA00022763"/>
    </source>
</evidence>
<organism evidence="12 13">
    <name type="scientific">Candidatus Intestinimonas pullistercoris</name>
    <dbReference type="NCBI Taxonomy" id="2838623"/>
    <lineage>
        <taxon>Bacteria</taxon>
        <taxon>Bacillati</taxon>
        <taxon>Bacillota</taxon>
        <taxon>Clostridia</taxon>
        <taxon>Eubacteriales</taxon>
        <taxon>Intestinimonas</taxon>
    </lineage>
</organism>
<dbReference type="Pfam" id="PF00488">
    <property type="entry name" value="MutS_V"/>
    <property type="match status" value="1"/>
</dbReference>
<dbReference type="InterPro" id="IPR007860">
    <property type="entry name" value="DNA_mmatch_repair_MutS_con_dom"/>
</dbReference>
<dbReference type="InterPro" id="IPR007861">
    <property type="entry name" value="DNA_mismatch_repair_MutS_clamp"/>
</dbReference>
<dbReference type="NCBIfam" id="TIGR01070">
    <property type="entry name" value="mutS1"/>
    <property type="match status" value="1"/>
</dbReference>
<dbReference type="InterPro" id="IPR016151">
    <property type="entry name" value="DNA_mismatch_repair_MutS_N"/>
</dbReference>
<dbReference type="EMBL" id="DWWJ01000065">
    <property type="protein sequence ID" value="HJC40578.1"/>
    <property type="molecule type" value="Genomic_DNA"/>
</dbReference>
<dbReference type="InterPro" id="IPR007695">
    <property type="entry name" value="DNA_mismatch_repair_MutS-lik_N"/>
</dbReference>
<keyword evidence="4 10" id="KW-0227">DNA damage</keyword>